<feature type="transmembrane region" description="Helical" evidence="1">
    <location>
        <begin position="61"/>
        <end position="82"/>
    </location>
</feature>
<dbReference type="EMBL" id="PGFF01000001">
    <property type="protein sequence ID" value="PJJ71257.1"/>
    <property type="molecule type" value="Genomic_DNA"/>
</dbReference>
<comment type="caution">
    <text evidence="3">The sequence shown here is derived from an EMBL/GenBank/DDBJ whole genome shotgun (WGS) entry which is preliminary data.</text>
</comment>
<reference evidence="3 4" key="1">
    <citation type="submission" date="2017-11" db="EMBL/GenBank/DDBJ databases">
        <title>Genomic Encyclopedia of Archaeal and Bacterial Type Strains, Phase II (KMG-II): From Individual Species to Whole Genera.</title>
        <authorList>
            <person name="Goeker M."/>
        </authorList>
    </citation>
    <scope>NUCLEOTIDE SEQUENCE [LARGE SCALE GENOMIC DNA]</scope>
    <source>
        <strain evidence="3 4">DSM 27393</strain>
    </source>
</reference>
<dbReference type="AlphaFoldDB" id="A0A2M9CH95"/>
<dbReference type="Pfam" id="PF13559">
    <property type="entry name" value="DUF4129"/>
    <property type="match status" value="1"/>
</dbReference>
<keyword evidence="1" id="KW-0812">Transmembrane</keyword>
<organism evidence="3 4">
    <name type="scientific">Diaminobutyricimonas aerilata</name>
    <dbReference type="NCBI Taxonomy" id="1162967"/>
    <lineage>
        <taxon>Bacteria</taxon>
        <taxon>Bacillati</taxon>
        <taxon>Actinomycetota</taxon>
        <taxon>Actinomycetes</taxon>
        <taxon>Micrococcales</taxon>
        <taxon>Microbacteriaceae</taxon>
        <taxon>Diaminobutyricimonas</taxon>
    </lineage>
</organism>
<dbReference type="OrthoDB" id="3389322at2"/>
<evidence type="ECO:0000259" key="2">
    <source>
        <dbReference type="Pfam" id="PF13559"/>
    </source>
</evidence>
<proteinExistence type="predicted"/>
<dbReference type="InterPro" id="IPR025403">
    <property type="entry name" value="TgpA-like_C"/>
</dbReference>
<dbReference type="Proteomes" id="UP000228758">
    <property type="component" value="Unassembled WGS sequence"/>
</dbReference>
<sequence>MTGAFDVPVDPDAPEAREWILRELAGPEYEAARPTLFDRISQAIWEWFTSLRFGGVDGPPVLPLIVVGALVLVALLLAFLIYGLPRVNRRSRADLDLFGVDDERDAATIRRAAADAAAREDWTLASVEGFRALARGLAERTLVTVSPGTTAHGFADRAAGAFPDAADELRWSADLFDAVRYLGRAGDRAGYERVSALDARLSAARPVLPEPTGAPA</sequence>
<keyword evidence="4" id="KW-1185">Reference proteome</keyword>
<evidence type="ECO:0000313" key="4">
    <source>
        <dbReference type="Proteomes" id="UP000228758"/>
    </source>
</evidence>
<keyword evidence="1" id="KW-1133">Transmembrane helix</keyword>
<evidence type="ECO:0000313" key="3">
    <source>
        <dbReference type="EMBL" id="PJJ71257.1"/>
    </source>
</evidence>
<feature type="domain" description="Protein-glutamine gamma-glutamyltransferase-like C-terminal" evidence="2">
    <location>
        <begin position="130"/>
        <end position="198"/>
    </location>
</feature>
<gene>
    <name evidence="3" type="ORF">CLV46_0799</name>
</gene>
<dbReference type="RefSeq" id="WP_100363575.1">
    <property type="nucleotide sequence ID" value="NZ_PGFF01000001.1"/>
</dbReference>
<accession>A0A2M9CH95</accession>
<evidence type="ECO:0000256" key="1">
    <source>
        <dbReference type="SAM" id="Phobius"/>
    </source>
</evidence>
<name>A0A2M9CH95_9MICO</name>
<protein>
    <submittedName>
        <fullName evidence="3">Uncharacterized protein DUF4129</fullName>
    </submittedName>
</protein>
<keyword evidence="1" id="KW-0472">Membrane</keyword>